<keyword evidence="11 14" id="KW-0648">Protein biosynthesis</keyword>
<sequence>MKKRLVTSALPYVNNIPHLGNLIQVLSADVFARYCRQMGYETLYVCGTDEYGTATETKAREEGVSPRELCDRYHTVHRDIYSWFNIQFDHFGRTSTEYQTRIVQDIFSKVYQAGYINQHTIKQLYSEASDMFLADRYVRGTCPHCGYQDARGDQCEDCGKLLDPSELIEPKSILDNTTPVLRETTHLYLDLPKVLPLLQEWMGKASVEGQWARNAIQMTQAWIRDGLKERAITRDLKWGIPVPLEGFEDKVFYVWFDAPIGYVSITAELTDQWQQWWKNPKEVELFQFIGKDNIPFHTVIFPSSLLATGEEWTMLHHMSSSEYLNYESGKFSKSKGIGVFGNDVQDTGIPADVWRFYIFYNRPETSDYVFTWKDFQDKVNKELIGNLANLVNRTLSFQKRFFGGQVDSVDLDDPENRKFWDTIKSHKETIEKHLEWAELRDGLRAIFDLADFGNKVFQENEPWKLRTNDPDRARRIMANLVYLVRDLAIFIRPYLPETSQRISGFLGCPTEDWHEAGLPRGITLLGEAEILFKQLDDDQISGLRERFSGSQAERAARDAKTAEKSSHAPGDAVALQSPKNKKKQKGKPMTDSTDTQEQPKKLTKAEKIALEDKDLTLDQRFTKRVDLRVAVITGVEQHPEADKLYIETLDDGSGQERTIVSGLVPHYTVDELLGKHIILVSNLKAAKLRGVKSHGMLLAASRPEGEGEVVSVIEAPWAEPGTRVVVSTQDGEPGDELTQIDIDTFFDIPLEARDGVVTVGGKGLAAAGRTLASPVVPQGRIG</sequence>
<evidence type="ECO:0000256" key="6">
    <source>
        <dbReference type="ARBA" id="ARBA00022598"/>
    </source>
</evidence>
<dbReference type="Gene3D" id="2.40.50.140">
    <property type="entry name" value="Nucleic acid-binding proteins"/>
    <property type="match status" value="1"/>
</dbReference>
<feature type="binding site" evidence="14">
    <location>
        <position position="145"/>
    </location>
    <ligand>
        <name>Zn(2+)</name>
        <dbReference type="ChEBI" id="CHEBI:29105"/>
    </ligand>
</feature>
<feature type="region of interest" description="Disordered" evidence="15">
    <location>
        <begin position="544"/>
        <end position="602"/>
    </location>
</feature>
<name>A0A098QZK4_9SPIO</name>
<dbReference type="Gene3D" id="2.20.28.20">
    <property type="entry name" value="Methionyl-tRNA synthetase, Zn-domain"/>
    <property type="match status" value="1"/>
</dbReference>
<dbReference type="NCBIfam" id="TIGR00398">
    <property type="entry name" value="metG"/>
    <property type="match status" value="1"/>
</dbReference>
<evidence type="ECO:0000256" key="3">
    <source>
        <dbReference type="ARBA" id="ARBA00008258"/>
    </source>
</evidence>
<dbReference type="PANTHER" id="PTHR45765:SF1">
    <property type="entry name" value="METHIONINE--TRNA LIGASE, CYTOPLASMIC"/>
    <property type="match status" value="1"/>
</dbReference>
<comment type="subunit">
    <text evidence="14">Homodimer.</text>
</comment>
<dbReference type="GO" id="GO:0005829">
    <property type="term" value="C:cytosol"/>
    <property type="evidence" value="ECO:0007669"/>
    <property type="project" value="TreeGrafter"/>
</dbReference>
<dbReference type="CDD" id="cd00814">
    <property type="entry name" value="MetRS_core"/>
    <property type="match status" value="1"/>
</dbReference>
<dbReference type="PRINTS" id="PR01041">
    <property type="entry name" value="TRNASYNTHMET"/>
</dbReference>
<dbReference type="NCBIfam" id="NF001100">
    <property type="entry name" value="PRK00133.1"/>
    <property type="match status" value="1"/>
</dbReference>
<dbReference type="PANTHER" id="PTHR45765">
    <property type="entry name" value="METHIONINE--TRNA LIGASE"/>
    <property type="match status" value="1"/>
</dbReference>
<keyword evidence="5 14" id="KW-0820">tRNA-binding</keyword>
<evidence type="ECO:0000256" key="12">
    <source>
        <dbReference type="ARBA" id="ARBA00023146"/>
    </source>
</evidence>
<feature type="short sequence motif" description="'HIGH' region" evidence="14">
    <location>
        <begin position="11"/>
        <end position="21"/>
    </location>
</feature>
<feature type="compositionally biased region" description="Basic and acidic residues" evidence="15">
    <location>
        <begin position="554"/>
        <end position="566"/>
    </location>
</feature>
<dbReference type="InterPro" id="IPR012340">
    <property type="entry name" value="NA-bd_OB-fold"/>
</dbReference>
<feature type="binding site" evidence="14">
    <location>
        <position position="158"/>
    </location>
    <ligand>
        <name>Zn(2+)</name>
        <dbReference type="ChEBI" id="CHEBI:29105"/>
    </ligand>
</feature>
<dbReference type="Pfam" id="PF01588">
    <property type="entry name" value="tRNA_bind"/>
    <property type="match status" value="1"/>
</dbReference>
<evidence type="ECO:0000256" key="13">
    <source>
        <dbReference type="ARBA" id="ARBA00047364"/>
    </source>
</evidence>
<dbReference type="CDD" id="cd02153">
    <property type="entry name" value="tRNA_bindingDomain"/>
    <property type="match status" value="1"/>
</dbReference>
<dbReference type="FunFam" id="2.20.28.20:FF:000001">
    <property type="entry name" value="Methionine--tRNA ligase"/>
    <property type="match status" value="1"/>
</dbReference>
<keyword evidence="4 14" id="KW-0963">Cytoplasm</keyword>
<keyword evidence="8 14" id="KW-0862">Zinc</keyword>
<dbReference type="GO" id="GO:0006431">
    <property type="term" value="P:methionyl-tRNA aminoacylation"/>
    <property type="evidence" value="ECO:0007669"/>
    <property type="project" value="UniProtKB-UniRule"/>
</dbReference>
<keyword evidence="12 14" id="KW-0030">Aminoacyl-tRNA synthetase</keyword>
<keyword evidence="9 14" id="KW-0067">ATP-binding</keyword>
<dbReference type="EC" id="6.1.1.10" evidence="14"/>
<feature type="domain" description="TRNA-binding" evidence="16">
    <location>
        <begin position="621"/>
        <end position="725"/>
    </location>
</feature>
<dbReference type="InterPro" id="IPR023458">
    <property type="entry name" value="Met-tRNA_ligase_1"/>
</dbReference>
<dbReference type="InterPro" id="IPR041872">
    <property type="entry name" value="Anticodon_Met"/>
</dbReference>
<dbReference type="InterPro" id="IPR014729">
    <property type="entry name" value="Rossmann-like_a/b/a_fold"/>
</dbReference>
<evidence type="ECO:0000256" key="1">
    <source>
        <dbReference type="ARBA" id="ARBA00003314"/>
    </source>
</evidence>
<evidence type="ECO:0000313" key="17">
    <source>
        <dbReference type="EMBL" id="KGE73144.1"/>
    </source>
</evidence>
<comment type="similarity">
    <text evidence="3 14">Belongs to the class-I aminoacyl-tRNA synthetase family. MetG type 1 subfamily.</text>
</comment>
<dbReference type="AlphaFoldDB" id="A0A098QZK4"/>
<dbReference type="SUPFAM" id="SSF52374">
    <property type="entry name" value="Nucleotidylyl transferase"/>
    <property type="match status" value="1"/>
</dbReference>
<comment type="function">
    <text evidence="1 14">Is required not only for elongation of protein synthesis but also for the initiation of all mRNA translation through initiator tRNA(fMet) aminoacylation.</text>
</comment>
<dbReference type="GO" id="GO:0005524">
    <property type="term" value="F:ATP binding"/>
    <property type="evidence" value="ECO:0007669"/>
    <property type="project" value="UniProtKB-UniRule"/>
</dbReference>
<dbReference type="GO" id="GO:0004825">
    <property type="term" value="F:methionine-tRNA ligase activity"/>
    <property type="evidence" value="ECO:0007669"/>
    <property type="project" value="UniProtKB-UniRule"/>
</dbReference>
<dbReference type="InterPro" id="IPR009080">
    <property type="entry name" value="tRNAsynth_Ia_anticodon-bd"/>
</dbReference>
<dbReference type="RefSeq" id="WP_037546560.1">
    <property type="nucleotide sequence ID" value="NZ_JNUP01000045.1"/>
</dbReference>
<reference evidence="17 18" key="1">
    <citation type="submission" date="2014-05" db="EMBL/GenBank/DDBJ databases">
        <title>De novo Genome Sequence of Spirocheata sp.</title>
        <authorList>
            <person name="Shivani Y."/>
            <person name="Subhash Y."/>
            <person name="Tushar L."/>
            <person name="Sasikala C."/>
            <person name="Ramana C.V."/>
        </authorList>
    </citation>
    <scope>NUCLEOTIDE SEQUENCE [LARGE SCALE GENOMIC DNA]</scope>
    <source>
        <strain evidence="17 18">JC230</strain>
    </source>
</reference>
<comment type="subcellular location">
    <subcellularLocation>
        <location evidence="2 14">Cytoplasm</location>
    </subcellularLocation>
</comment>
<gene>
    <name evidence="14" type="primary">metG</name>
    <name evidence="17" type="ORF">DC28_05000</name>
</gene>
<accession>A0A098QZK4</accession>
<evidence type="ECO:0000256" key="10">
    <source>
        <dbReference type="ARBA" id="ARBA00022884"/>
    </source>
</evidence>
<dbReference type="SUPFAM" id="SSF47323">
    <property type="entry name" value="Anticodon-binding domain of a subclass of class I aminoacyl-tRNA synthetases"/>
    <property type="match status" value="1"/>
</dbReference>
<dbReference type="InterPro" id="IPR002547">
    <property type="entry name" value="tRNA-bd_dom"/>
</dbReference>
<dbReference type="Pfam" id="PF19303">
    <property type="entry name" value="Anticodon_3"/>
    <property type="match status" value="1"/>
</dbReference>
<evidence type="ECO:0000256" key="2">
    <source>
        <dbReference type="ARBA" id="ARBA00004496"/>
    </source>
</evidence>
<dbReference type="GO" id="GO:0046872">
    <property type="term" value="F:metal ion binding"/>
    <property type="evidence" value="ECO:0007669"/>
    <property type="project" value="UniProtKB-KW"/>
</dbReference>
<feature type="binding site" evidence="14">
    <location>
        <position position="142"/>
    </location>
    <ligand>
        <name>Zn(2+)</name>
        <dbReference type="ChEBI" id="CHEBI:29105"/>
    </ligand>
</feature>
<dbReference type="GO" id="GO:0000049">
    <property type="term" value="F:tRNA binding"/>
    <property type="evidence" value="ECO:0007669"/>
    <property type="project" value="UniProtKB-UniRule"/>
</dbReference>
<comment type="catalytic activity">
    <reaction evidence="13 14">
        <text>tRNA(Met) + L-methionine + ATP = L-methionyl-tRNA(Met) + AMP + diphosphate</text>
        <dbReference type="Rhea" id="RHEA:13481"/>
        <dbReference type="Rhea" id="RHEA-COMP:9667"/>
        <dbReference type="Rhea" id="RHEA-COMP:9698"/>
        <dbReference type="ChEBI" id="CHEBI:30616"/>
        <dbReference type="ChEBI" id="CHEBI:33019"/>
        <dbReference type="ChEBI" id="CHEBI:57844"/>
        <dbReference type="ChEBI" id="CHEBI:78442"/>
        <dbReference type="ChEBI" id="CHEBI:78530"/>
        <dbReference type="ChEBI" id="CHEBI:456215"/>
        <dbReference type="EC" id="6.1.1.10"/>
    </reaction>
</comment>
<keyword evidence="14" id="KW-0479">Metal-binding</keyword>
<dbReference type="Proteomes" id="UP000029692">
    <property type="component" value="Unassembled WGS sequence"/>
</dbReference>
<dbReference type="InterPro" id="IPR029038">
    <property type="entry name" value="MetRS_Zn"/>
</dbReference>
<dbReference type="PROSITE" id="PS00178">
    <property type="entry name" value="AA_TRNA_LIGASE_I"/>
    <property type="match status" value="1"/>
</dbReference>
<proteinExistence type="inferred from homology"/>
<evidence type="ECO:0000256" key="4">
    <source>
        <dbReference type="ARBA" id="ARBA00022490"/>
    </source>
</evidence>
<dbReference type="InterPro" id="IPR014758">
    <property type="entry name" value="Met-tRNA_synth"/>
</dbReference>
<dbReference type="Gene3D" id="3.40.50.620">
    <property type="entry name" value="HUPs"/>
    <property type="match status" value="1"/>
</dbReference>
<dbReference type="OrthoDB" id="9810191at2"/>
<dbReference type="eggNOG" id="COG0143">
    <property type="taxonomic scope" value="Bacteria"/>
</dbReference>
<evidence type="ECO:0000256" key="9">
    <source>
        <dbReference type="ARBA" id="ARBA00022840"/>
    </source>
</evidence>
<evidence type="ECO:0000256" key="5">
    <source>
        <dbReference type="ARBA" id="ARBA00022555"/>
    </source>
</evidence>
<keyword evidence="18" id="KW-1185">Reference proteome</keyword>
<dbReference type="Gene3D" id="1.10.730.10">
    <property type="entry name" value="Isoleucyl-tRNA Synthetase, Domain 1"/>
    <property type="match status" value="1"/>
</dbReference>
<evidence type="ECO:0000256" key="8">
    <source>
        <dbReference type="ARBA" id="ARBA00022833"/>
    </source>
</evidence>
<keyword evidence="7 14" id="KW-0547">Nucleotide-binding</keyword>
<feature type="short sequence motif" description="'KMSKS' region" evidence="14">
    <location>
        <begin position="330"/>
        <end position="334"/>
    </location>
</feature>
<dbReference type="SUPFAM" id="SSF50249">
    <property type="entry name" value="Nucleic acid-binding proteins"/>
    <property type="match status" value="1"/>
</dbReference>
<dbReference type="PROSITE" id="PS50886">
    <property type="entry name" value="TRBD"/>
    <property type="match status" value="1"/>
</dbReference>
<feature type="binding site" evidence="14">
    <location>
        <position position="333"/>
    </location>
    <ligand>
        <name>ATP</name>
        <dbReference type="ChEBI" id="CHEBI:30616"/>
    </ligand>
</feature>
<dbReference type="SUPFAM" id="SSF57770">
    <property type="entry name" value="Methionyl-tRNA synthetase (MetRS), Zn-domain"/>
    <property type="match status" value="1"/>
</dbReference>
<evidence type="ECO:0000256" key="11">
    <source>
        <dbReference type="ARBA" id="ARBA00022917"/>
    </source>
</evidence>
<feature type="binding site" evidence="14">
    <location>
        <position position="155"/>
    </location>
    <ligand>
        <name>Zn(2+)</name>
        <dbReference type="ChEBI" id="CHEBI:29105"/>
    </ligand>
</feature>
<dbReference type="InterPro" id="IPR015413">
    <property type="entry name" value="Methionyl/Leucyl_tRNA_Synth"/>
</dbReference>
<evidence type="ECO:0000259" key="16">
    <source>
        <dbReference type="PROSITE" id="PS50886"/>
    </source>
</evidence>
<comment type="caution">
    <text evidence="17">The sequence shown here is derived from an EMBL/GenBank/DDBJ whole genome shotgun (WGS) entry which is preliminary data.</text>
</comment>
<dbReference type="STRING" id="1480694.DC28_05000"/>
<dbReference type="GO" id="GO:0017101">
    <property type="term" value="C:aminoacyl-tRNA synthetase multienzyme complex"/>
    <property type="evidence" value="ECO:0007669"/>
    <property type="project" value="TreeGrafter"/>
</dbReference>
<evidence type="ECO:0000313" key="18">
    <source>
        <dbReference type="Proteomes" id="UP000029692"/>
    </source>
</evidence>
<evidence type="ECO:0000256" key="7">
    <source>
        <dbReference type="ARBA" id="ARBA00022741"/>
    </source>
</evidence>
<dbReference type="EMBL" id="JNUP01000045">
    <property type="protein sequence ID" value="KGE73144.1"/>
    <property type="molecule type" value="Genomic_DNA"/>
</dbReference>
<dbReference type="CDD" id="cd07957">
    <property type="entry name" value="Anticodon_Ia_Met"/>
    <property type="match status" value="1"/>
</dbReference>
<organism evidence="17 18">
    <name type="scientific">Spirochaeta lutea</name>
    <dbReference type="NCBI Taxonomy" id="1480694"/>
    <lineage>
        <taxon>Bacteria</taxon>
        <taxon>Pseudomonadati</taxon>
        <taxon>Spirochaetota</taxon>
        <taxon>Spirochaetia</taxon>
        <taxon>Spirochaetales</taxon>
        <taxon>Spirochaetaceae</taxon>
        <taxon>Spirochaeta</taxon>
    </lineage>
</organism>
<dbReference type="InterPro" id="IPR033911">
    <property type="entry name" value="MetRS_core"/>
</dbReference>
<protein>
    <recommendedName>
        <fullName evidence="14">Methionine--tRNA ligase</fullName>
        <ecNumber evidence="14">6.1.1.10</ecNumber>
    </recommendedName>
    <alternativeName>
        <fullName evidence="14">Methionyl-tRNA synthetase</fullName>
        <shortName evidence="14">MetRS</shortName>
    </alternativeName>
</protein>
<dbReference type="HAMAP" id="MF_00098">
    <property type="entry name" value="Met_tRNA_synth_type1"/>
    <property type="match status" value="1"/>
</dbReference>
<keyword evidence="10 14" id="KW-0694">RNA-binding</keyword>
<keyword evidence="6 14" id="KW-0436">Ligase</keyword>
<comment type="cofactor">
    <cofactor evidence="14">
        <name>Zn(2+)</name>
        <dbReference type="ChEBI" id="CHEBI:29105"/>
    </cofactor>
    <text evidence="14">Binds 1 zinc ion per subunit.</text>
</comment>
<evidence type="ECO:0000256" key="15">
    <source>
        <dbReference type="SAM" id="MobiDB-lite"/>
    </source>
</evidence>
<dbReference type="InterPro" id="IPR001412">
    <property type="entry name" value="aa-tRNA-synth_I_CS"/>
</dbReference>
<evidence type="ECO:0000256" key="14">
    <source>
        <dbReference type="HAMAP-Rule" id="MF_00098"/>
    </source>
</evidence>
<dbReference type="Pfam" id="PF09334">
    <property type="entry name" value="tRNA-synt_1g"/>
    <property type="match status" value="1"/>
</dbReference>